<dbReference type="SUPFAM" id="SSF143456">
    <property type="entry name" value="VC0467-like"/>
    <property type="match status" value="1"/>
</dbReference>
<protein>
    <recommendedName>
        <fullName evidence="2">UPF0301 protein JAZ07_05200</fullName>
    </recommendedName>
</protein>
<dbReference type="EMBL" id="JAEPCM010000156">
    <property type="protein sequence ID" value="MCG7945727.1"/>
    <property type="molecule type" value="Genomic_DNA"/>
</dbReference>
<evidence type="ECO:0000256" key="2">
    <source>
        <dbReference type="HAMAP-Rule" id="MF_00758"/>
    </source>
</evidence>
<dbReference type="Gene3D" id="3.40.1740.10">
    <property type="entry name" value="VC0467-like"/>
    <property type="match status" value="1"/>
</dbReference>
<dbReference type="PANTHER" id="PTHR30327:SF1">
    <property type="entry name" value="UPF0301 PROTEIN YQGE"/>
    <property type="match status" value="1"/>
</dbReference>
<dbReference type="HAMAP" id="MF_00758">
    <property type="entry name" value="UPF0301"/>
    <property type="match status" value="1"/>
</dbReference>
<evidence type="ECO:0000313" key="4">
    <source>
        <dbReference type="Proteomes" id="UP000886667"/>
    </source>
</evidence>
<dbReference type="Pfam" id="PF02622">
    <property type="entry name" value="DUF179"/>
    <property type="match status" value="1"/>
</dbReference>
<dbReference type="Proteomes" id="UP000886667">
    <property type="component" value="Unassembled WGS sequence"/>
</dbReference>
<dbReference type="AlphaFoldDB" id="A0A9E4P4H4"/>
<dbReference type="InterPro" id="IPR003774">
    <property type="entry name" value="AlgH-like"/>
</dbReference>
<name>A0A9E4P4H4_9GAMM</name>
<dbReference type="NCBIfam" id="NF001266">
    <property type="entry name" value="PRK00228.1-1"/>
    <property type="match status" value="1"/>
</dbReference>
<evidence type="ECO:0000256" key="1">
    <source>
        <dbReference type="ARBA" id="ARBA00009600"/>
    </source>
</evidence>
<dbReference type="PANTHER" id="PTHR30327">
    <property type="entry name" value="UNCHARACTERIZED PROTEIN YQGE"/>
    <property type="match status" value="1"/>
</dbReference>
<gene>
    <name evidence="3" type="ORF">JAZ07_05200</name>
</gene>
<sequence>MPPDTDLTNHFLIAMPQLEDPNFFHTVTYICEHSDDGAMGIVINRPMELHLADIFEQLKIPIASEKVSEQPVYIGGPVQSDRGFVLHDSNSDWASTLRVTPQISVTTSLDILEAIAAGKGPEQNLVALGYASWGAGQLESELAQNAWLSGPAESDIIFKRASKERWQAAADLLGVDLNLLSSDAGHA</sequence>
<organism evidence="3 4">
    <name type="scientific">Candidatus Thiodiazotropha taylori</name>
    <dbReference type="NCBI Taxonomy" id="2792791"/>
    <lineage>
        <taxon>Bacteria</taxon>
        <taxon>Pseudomonadati</taxon>
        <taxon>Pseudomonadota</taxon>
        <taxon>Gammaproteobacteria</taxon>
        <taxon>Chromatiales</taxon>
        <taxon>Sedimenticolaceae</taxon>
        <taxon>Candidatus Thiodiazotropha</taxon>
    </lineage>
</organism>
<evidence type="ECO:0000313" key="3">
    <source>
        <dbReference type="EMBL" id="MCG7945727.1"/>
    </source>
</evidence>
<dbReference type="GO" id="GO:0005829">
    <property type="term" value="C:cytosol"/>
    <property type="evidence" value="ECO:0007669"/>
    <property type="project" value="TreeGrafter"/>
</dbReference>
<comment type="caution">
    <text evidence="3">The sequence shown here is derived from an EMBL/GenBank/DDBJ whole genome shotgun (WGS) entry which is preliminary data.</text>
</comment>
<accession>A0A9E4P4H4</accession>
<comment type="similarity">
    <text evidence="1 2">Belongs to the UPF0301 (AlgH) family.</text>
</comment>
<reference evidence="3" key="1">
    <citation type="journal article" date="2021" name="Proc. Natl. Acad. Sci. U.S.A.">
        <title>Global biogeography of chemosynthetic symbionts reveals both localized and globally distributed symbiont groups. .</title>
        <authorList>
            <person name="Osvatic J.T."/>
            <person name="Wilkins L.G.E."/>
            <person name="Leibrecht L."/>
            <person name="Leray M."/>
            <person name="Zauner S."/>
            <person name="Polzin J."/>
            <person name="Camacho Y."/>
            <person name="Gros O."/>
            <person name="van Gils J.A."/>
            <person name="Eisen J.A."/>
            <person name="Petersen J.M."/>
            <person name="Yuen B."/>
        </authorList>
    </citation>
    <scope>NUCLEOTIDE SEQUENCE</scope>
    <source>
        <strain evidence="3">MAGclacostrist064TRANS</strain>
    </source>
</reference>
<proteinExistence type="inferred from homology"/>